<dbReference type="CDD" id="cd02236">
    <property type="entry name" value="cupin_CV2614-like"/>
    <property type="match status" value="1"/>
</dbReference>
<evidence type="ECO:0000256" key="1">
    <source>
        <dbReference type="SAM" id="SignalP"/>
    </source>
</evidence>
<feature type="signal peptide" evidence="1">
    <location>
        <begin position="1"/>
        <end position="35"/>
    </location>
</feature>
<dbReference type="InterPro" id="IPR014710">
    <property type="entry name" value="RmlC-like_jellyroll"/>
</dbReference>
<dbReference type="InterPro" id="IPR047142">
    <property type="entry name" value="OryJ/VirC-like"/>
</dbReference>
<feature type="domain" description="Cupin type-2" evidence="2">
    <location>
        <begin position="80"/>
        <end position="148"/>
    </location>
</feature>
<comment type="caution">
    <text evidence="3">The sequence shown here is derived from an EMBL/GenBank/DDBJ whole genome shotgun (WGS) entry which is preliminary data.</text>
</comment>
<evidence type="ECO:0000313" key="3">
    <source>
        <dbReference type="EMBL" id="NUB00489.1"/>
    </source>
</evidence>
<proteinExistence type="predicted"/>
<protein>
    <submittedName>
        <fullName evidence="3">Cupin domain-containing protein</fullName>
    </submittedName>
</protein>
<accession>A0ABX2KL30</accession>
<dbReference type="PANTHER" id="PTHR36156">
    <property type="entry name" value="SLR2101 PROTEIN"/>
    <property type="match status" value="1"/>
</dbReference>
<evidence type="ECO:0000259" key="2">
    <source>
        <dbReference type="Pfam" id="PF07883"/>
    </source>
</evidence>
<evidence type="ECO:0000313" key="4">
    <source>
        <dbReference type="Proteomes" id="UP000605086"/>
    </source>
</evidence>
<gene>
    <name evidence="3" type="ORF">GBZ48_14445</name>
</gene>
<name>A0ABX2KL30_9PROT</name>
<dbReference type="EMBL" id="WHOS01000016">
    <property type="protein sequence ID" value="NUB00489.1"/>
    <property type="molecule type" value="Genomic_DNA"/>
</dbReference>
<dbReference type="Pfam" id="PF07883">
    <property type="entry name" value="Cupin_2"/>
    <property type="match status" value="1"/>
</dbReference>
<sequence>MSRSLAHPHRRPAVILFAGLLTGSCLLSFALPSQAAAQTASAQPAALAAPRSIPLLQTETNSNGTPIVYPKGAPQITARITEIPPGVRTGVHTHQIPLFVYILGGKLTIRGENGESTTYKEGDAYMERTDWHEGINEGSEPVRLLAVYPGEVGAPLSVKRAN</sequence>
<reference evidence="3 4" key="1">
    <citation type="submission" date="2019-10" db="EMBL/GenBank/DDBJ databases">
        <title>Genome sequence of Azospirillum melinis.</title>
        <authorList>
            <person name="Ambrosini A."/>
            <person name="Sant'Anna F.H."/>
            <person name="Cassan F.D."/>
            <person name="Souza E.M."/>
            <person name="Passaglia L.M.P."/>
        </authorList>
    </citation>
    <scope>NUCLEOTIDE SEQUENCE [LARGE SCALE GENOMIC DNA]</scope>
    <source>
        <strain evidence="3 4">TMCY0552</strain>
    </source>
</reference>
<dbReference type="InterPro" id="IPR011051">
    <property type="entry name" value="RmlC_Cupin_sf"/>
</dbReference>
<organism evidence="3 4">
    <name type="scientific">Azospirillum melinis</name>
    <dbReference type="NCBI Taxonomy" id="328839"/>
    <lineage>
        <taxon>Bacteria</taxon>
        <taxon>Pseudomonadati</taxon>
        <taxon>Pseudomonadota</taxon>
        <taxon>Alphaproteobacteria</taxon>
        <taxon>Rhodospirillales</taxon>
        <taxon>Azospirillaceae</taxon>
        <taxon>Azospirillum</taxon>
    </lineage>
</organism>
<dbReference type="Gene3D" id="2.60.120.10">
    <property type="entry name" value="Jelly Rolls"/>
    <property type="match status" value="1"/>
</dbReference>
<dbReference type="InterPro" id="IPR013096">
    <property type="entry name" value="Cupin_2"/>
</dbReference>
<dbReference type="PROSITE" id="PS51257">
    <property type="entry name" value="PROKAR_LIPOPROTEIN"/>
    <property type="match status" value="1"/>
</dbReference>
<keyword evidence="1" id="KW-0732">Signal</keyword>
<dbReference type="Proteomes" id="UP000605086">
    <property type="component" value="Unassembled WGS sequence"/>
</dbReference>
<dbReference type="PANTHER" id="PTHR36156:SF2">
    <property type="entry name" value="CUPIN TYPE-2 DOMAIN-CONTAINING PROTEIN"/>
    <property type="match status" value="1"/>
</dbReference>
<keyword evidence="4" id="KW-1185">Reference proteome</keyword>
<dbReference type="SUPFAM" id="SSF51182">
    <property type="entry name" value="RmlC-like cupins"/>
    <property type="match status" value="1"/>
</dbReference>
<feature type="chain" id="PRO_5046561528" evidence="1">
    <location>
        <begin position="36"/>
        <end position="162"/>
    </location>
</feature>